<dbReference type="RefSeq" id="WP_149433268.1">
    <property type="nucleotide sequence ID" value="NZ_VLNY01000029.1"/>
</dbReference>
<protein>
    <recommendedName>
        <fullName evidence="1">AMIN-like domain-containing protein</fullName>
    </recommendedName>
</protein>
<organism evidence="2 3">
    <name type="scientific">Antrihabitans cavernicola</name>
    <dbReference type="NCBI Taxonomy" id="2495913"/>
    <lineage>
        <taxon>Bacteria</taxon>
        <taxon>Bacillati</taxon>
        <taxon>Actinomycetota</taxon>
        <taxon>Actinomycetes</taxon>
        <taxon>Mycobacteriales</taxon>
        <taxon>Nocardiaceae</taxon>
        <taxon>Antrihabitans</taxon>
    </lineage>
</organism>
<dbReference type="InterPro" id="IPR056303">
    <property type="entry name" value="AMIN-like"/>
</dbReference>
<reference evidence="2 3" key="1">
    <citation type="submission" date="2019-07" db="EMBL/GenBank/DDBJ databases">
        <title>Rhodococcus cavernicolus sp. nov., isolated from a cave.</title>
        <authorList>
            <person name="Lee S.D."/>
        </authorList>
    </citation>
    <scope>NUCLEOTIDE SEQUENCE [LARGE SCALE GENOMIC DNA]</scope>
    <source>
        <strain evidence="2 3">C1-24</strain>
    </source>
</reference>
<feature type="domain" description="AMIN-like" evidence="1">
    <location>
        <begin position="1"/>
        <end position="122"/>
    </location>
</feature>
<keyword evidence="3" id="KW-1185">Reference proteome</keyword>
<evidence type="ECO:0000313" key="2">
    <source>
        <dbReference type="EMBL" id="KAA0016305.1"/>
    </source>
</evidence>
<comment type="caution">
    <text evidence="2">The sequence shown here is derived from an EMBL/GenBank/DDBJ whole genome shotgun (WGS) entry which is preliminary data.</text>
</comment>
<name>A0A5A7S2N9_9NOCA</name>
<dbReference type="EMBL" id="VLNY01000029">
    <property type="protein sequence ID" value="KAA0016305.1"/>
    <property type="molecule type" value="Genomic_DNA"/>
</dbReference>
<dbReference type="OrthoDB" id="3393679at2"/>
<evidence type="ECO:0000259" key="1">
    <source>
        <dbReference type="Pfam" id="PF24837"/>
    </source>
</evidence>
<evidence type="ECO:0000313" key="3">
    <source>
        <dbReference type="Proteomes" id="UP000322244"/>
    </source>
</evidence>
<accession>A0A5A7S2N9</accession>
<dbReference type="Proteomes" id="UP000322244">
    <property type="component" value="Unassembled WGS sequence"/>
</dbReference>
<gene>
    <name evidence="2" type="ORF">FOY51_26490</name>
</gene>
<sequence length="124" mass="13881">MRIERHEGFDRVSYYFGGACCPGWRAEYVAEATERGRSTSTSMSGRSILQIYFYDTASALESGTIEYNGPNPLTDPAARNVVEVVLTPSFERTTQSFLGIRADHPNFLVNTRYDPARVVVDIYG</sequence>
<dbReference type="Pfam" id="PF24837">
    <property type="entry name" value="AMIN-like"/>
    <property type="match status" value="1"/>
</dbReference>
<dbReference type="AlphaFoldDB" id="A0A5A7S2N9"/>
<proteinExistence type="predicted"/>